<dbReference type="InterPro" id="IPR043312">
    <property type="entry name" value="AtBBR-like"/>
</dbReference>
<dbReference type="SMART" id="SM00184">
    <property type="entry name" value="RING"/>
    <property type="match status" value="1"/>
</dbReference>
<feature type="compositionally biased region" description="Acidic residues" evidence="2">
    <location>
        <begin position="118"/>
        <end position="137"/>
    </location>
</feature>
<name>A0A8X7SH19_BRACI</name>
<evidence type="ECO:0000259" key="3">
    <source>
        <dbReference type="PROSITE" id="PS50089"/>
    </source>
</evidence>
<dbReference type="InterPro" id="IPR013083">
    <property type="entry name" value="Znf_RING/FYVE/PHD"/>
</dbReference>
<dbReference type="InterPro" id="IPR001841">
    <property type="entry name" value="Znf_RING"/>
</dbReference>
<dbReference type="AlphaFoldDB" id="A0A8X7SH19"/>
<feature type="compositionally biased region" description="Acidic residues" evidence="2">
    <location>
        <begin position="144"/>
        <end position="154"/>
    </location>
</feature>
<dbReference type="Pfam" id="PF13639">
    <property type="entry name" value="zf-RING_2"/>
    <property type="match status" value="1"/>
</dbReference>
<feature type="domain" description="RING-type" evidence="3">
    <location>
        <begin position="256"/>
        <end position="297"/>
    </location>
</feature>
<evidence type="ECO:0000313" key="4">
    <source>
        <dbReference type="EMBL" id="KAG2306311.1"/>
    </source>
</evidence>
<dbReference type="OrthoDB" id="8062037at2759"/>
<dbReference type="EMBL" id="JAAMPC010000006">
    <property type="protein sequence ID" value="KAG2306311.1"/>
    <property type="molecule type" value="Genomic_DNA"/>
</dbReference>
<keyword evidence="5" id="KW-1185">Reference proteome</keyword>
<protein>
    <recommendedName>
        <fullName evidence="3">RING-type domain-containing protein</fullName>
    </recommendedName>
</protein>
<sequence>MPMENDNDHATNVVLTAEQASKVNDNTDVRLPENLQTCVVSDSGEKGDETVAVAVAVDESGSNTVPPRSSSERVPFTNLSQIDADLALARTLQEQERAYMMLTMNSEVSDYGSWETGSYEDEDDEYETDDDPQEDAPDVNAHEDDGENAETEEVGYSDDEAFARALQEAEERDMAHRLAALSGFANRVEDPEDEEDHTSQEAWDEMDPDELSYEELLALGDIVGTESRGLSADTIASLPSKRYKDGDNQNGTNESCVICRLDYEDDDDLILLPCKHSYHSECINNWLKINKICPVCSAEVSTSSAGQS</sequence>
<dbReference type="Gene3D" id="3.30.40.10">
    <property type="entry name" value="Zinc/RING finger domain, C3HC4 (zinc finger)"/>
    <property type="match status" value="1"/>
</dbReference>
<accession>A0A8X7SH19</accession>
<proteinExistence type="predicted"/>
<feature type="region of interest" description="Disordered" evidence="2">
    <location>
        <begin position="110"/>
        <end position="154"/>
    </location>
</feature>
<organism evidence="4 5">
    <name type="scientific">Brassica carinata</name>
    <name type="common">Ethiopian mustard</name>
    <name type="synonym">Abyssinian cabbage</name>
    <dbReference type="NCBI Taxonomy" id="52824"/>
    <lineage>
        <taxon>Eukaryota</taxon>
        <taxon>Viridiplantae</taxon>
        <taxon>Streptophyta</taxon>
        <taxon>Embryophyta</taxon>
        <taxon>Tracheophyta</taxon>
        <taxon>Spermatophyta</taxon>
        <taxon>Magnoliopsida</taxon>
        <taxon>eudicotyledons</taxon>
        <taxon>Gunneridae</taxon>
        <taxon>Pentapetalae</taxon>
        <taxon>rosids</taxon>
        <taxon>malvids</taxon>
        <taxon>Brassicales</taxon>
        <taxon>Brassicaceae</taxon>
        <taxon>Brassiceae</taxon>
        <taxon>Brassica</taxon>
    </lineage>
</organism>
<dbReference type="CDD" id="cd23115">
    <property type="entry name" value="RING-H2_BB-like"/>
    <property type="match status" value="1"/>
</dbReference>
<evidence type="ECO:0000256" key="2">
    <source>
        <dbReference type="SAM" id="MobiDB-lite"/>
    </source>
</evidence>
<dbReference type="PANTHER" id="PTHR47530:SF4">
    <property type="entry name" value="E3 UBIQUITIN LIGASE BIG BROTHER-RELATED"/>
    <property type="match status" value="1"/>
</dbReference>
<dbReference type="GO" id="GO:0008270">
    <property type="term" value="F:zinc ion binding"/>
    <property type="evidence" value="ECO:0007669"/>
    <property type="project" value="UniProtKB-KW"/>
</dbReference>
<keyword evidence="1" id="KW-0862">Zinc</keyword>
<keyword evidence="1" id="KW-0479">Metal-binding</keyword>
<gene>
    <name evidence="4" type="ORF">Bca52824_026059</name>
</gene>
<dbReference type="PROSITE" id="PS50089">
    <property type="entry name" value="ZF_RING_2"/>
    <property type="match status" value="1"/>
</dbReference>
<evidence type="ECO:0000313" key="5">
    <source>
        <dbReference type="Proteomes" id="UP000886595"/>
    </source>
</evidence>
<dbReference type="FunFam" id="3.30.40.10:FF:000417">
    <property type="entry name" value="E3 ubiquitin ligase BIG BROTHER-related"/>
    <property type="match status" value="1"/>
</dbReference>
<dbReference type="Proteomes" id="UP000886595">
    <property type="component" value="Unassembled WGS sequence"/>
</dbReference>
<dbReference type="InterPro" id="IPR048217">
    <property type="entry name" value="BB-like_RING-H2"/>
</dbReference>
<keyword evidence="1" id="KW-0863">Zinc-finger</keyword>
<reference evidence="4 5" key="1">
    <citation type="submission" date="2020-02" db="EMBL/GenBank/DDBJ databases">
        <authorList>
            <person name="Ma Q."/>
            <person name="Huang Y."/>
            <person name="Song X."/>
            <person name="Pei D."/>
        </authorList>
    </citation>
    <scope>NUCLEOTIDE SEQUENCE [LARGE SCALE GENOMIC DNA]</scope>
    <source>
        <strain evidence="4">Sxm20200214</strain>
        <tissue evidence="4">Leaf</tissue>
    </source>
</reference>
<evidence type="ECO:0000256" key="1">
    <source>
        <dbReference type="PROSITE-ProRule" id="PRU00175"/>
    </source>
</evidence>
<comment type="caution">
    <text evidence="4">The sequence shown here is derived from an EMBL/GenBank/DDBJ whole genome shotgun (WGS) entry which is preliminary data.</text>
</comment>
<dbReference type="SUPFAM" id="SSF57850">
    <property type="entry name" value="RING/U-box"/>
    <property type="match status" value="1"/>
</dbReference>
<dbReference type="PANTHER" id="PTHR47530">
    <property type="entry name" value="E3 UBIQUITIN LIGASE BIG BROTHER-RELATED"/>
    <property type="match status" value="1"/>
</dbReference>